<keyword evidence="8" id="KW-1185">Reference proteome</keyword>
<evidence type="ECO:0000313" key="8">
    <source>
        <dbReference type="Proteomes" id="UP001148838"/>
    </source>
</evidence>
<evidence type="ECO:0000256" key="1">
    <source>
        <dbReference type="ARBA" id="ARBA00022723"/>
    </source>
</evidence>
<feature type="domain" description="THAP-type" evidence="6">
    <location>
        <begin position="280"/>
        <end position="347"/>
    </location>
</feature>
<keyword evidence="3" id="KW-0862">Zinc</keyword>
<feature type="compositionally biased region" description="Polar residues" evidence="5">
    <location>
        <begin position="342"/>
        <end position="352"/>
    </location>
</feature>
<keyword evidence="2" id="KW-0863">Zinc-finger</keyword>
<reference evidence="7 8" key="1">
    <citation type="journal article" date="2022" name="Allergy">
        <title>Genome assembly and annotation of Periplaneta americana reveal a comprehensive cockroach allergen profile.</title>
        <authorList>
            <person name="Wang L."/>
            <person name="Xiong Q."/>
            <person name="Saelim N."/>
            <person name="Wang L."/>
            <person name="Nong W."/>
            <person name="Wan A.T."/>
            <person name="Shi M."/>
            <person name="Liu X."/>
            <person name="Cao Q."/>
            <person name="Hui J.H.L."/>
            <person name="Sookrung N."/>
            <person name="Leung T.F."/>
            <person name="Tungtrongchitr A."/>
            <person name="Tsui S.K.W."/>
        </authorList>
    </citation>
    <scope>NUCLEOTIDE SEQUENCE [LARGE SCALE GENOMIC DNA]</scope>
    <source>
        <strain evidence="7">PWHHKU_190912</strain>
    </source>
</reference>
<comment type="caution">
    <text evidence="7">The sequence shown here is derived from an EMBL/GenBank/DDBJ whole genome shotgun (WGS) entry which is preliminary data.</text>
</comment>
<accession>A0ABQ8T5N5</accession>
<keyword evidence="4" id="KW-0238">DNA-binding</keyword>
<organism evidence="7 8">
    <name type="scientific">Periplaneta americana</name>
    <name type="common">American cockroach</name>
    <name type="synonym">Blatta americana</name>
    <dbReference type="NCBI Taxonomy" id="6978"/>
    <lineage>
        <taxon>Eukaryota</taxon>
        <taxon>Metazoa</taxon>
        <taxon>Ecdysozoa</taxon>
        <taxon>Arthropoda</taxon>
        <taxon>Hexapoda</taxon>
        <taxon>Insecta</taxon>
        <taxon>Pterygota</taxon>
        <taxon>Neoptera</taxon>
        <taxon>Polyneoptera</taxon>
        <taxon>Dictyoptera</taxon>
        <taxon>Blattodea</taxon>
        <taxon>Blattoidea</taxon>
        <taxon>Blattidae</taxon>
        <taxon>Blattinae</taxon>
        <taxon>Periplaneta</taxon>
    </lineage>
</organism>
<dbReference type="Proteomes" id="UP001148838">
    <property type="component" value="Unassembled WGS sequence"/>
</dbReference>
<evidence type="ECO:0000256" key="5">
    <source>
        <dbReference type="SAM" id="MobiDB-lite"/>
    </source>
</evidence>
<gene>
    <name evidence="7" type="ORF">ANN_11662</name>
</gene>
<evidence type="ECO:0000259" key="6">
    <source>
        <dbReference type="SMART" id="SM00980"/>
    </source>
</evidence>
<keyword evidence="1" id="KW-0479">Metal-binding</keyword>
<evidence type="ECO:0000313" key="7">
    <source>
        <dbReference type="EMBL" id="KAJ4441804.1"/>
    </source>
</evidence>
<dbReference type="PANTHER" id="PTHR47027:SF29">
    <property type="entry name" value="C2H2-TYPE DOMAIN-CONTAINING PROTEIN"/>
    <property type="match status" value="1"/>
</dbReference>
<protein>
    <recommendedName>
        <fullName evidence="6">THAP-type domain-containing protein</fullName>
    </recommendedName>
</protein>
<evidence type="ECO:0000256" key="3">
    <source>
        <dbReference type="ARBA" id="ARBA00022833"/>
    </source>
</evidence>
<dbReference type="PANTHER" id="PTHR47027">
    <property type="entry name" value="REVERSE TRANSCRIPTASE DOMAIN-CONTAINING PROTEIN"/>
    <property type="match status" value="1"/>
</dbReference>
<dbReference type="EMBL" id="JAJSOF020000015">
    <property type="protein sequence ID" value="KAJ4441804.1"/>
    <property type="molecule type" value="Genomic_DNA"/>
</dbReference>
<feature type="region of interest" description="Disordered" evidence="5">
    <location>
        <begin position="342"/>
        <end position="385"/>
    </location>
</feature>
<name>A0ABQ8T5N5_PERAM</name>
<sequence length="697" mass="79805">MISHFQRLKSGDELMSCEVSLRQHLDIFSVSFNVDCETDIQLELTEFQCTDDVNMLGENTQTIRENTKILLEASKAIGLEVNPEKTKYIIMSRDQNIVRNGNINIGDLSFEEVEKFKYLGATVTNINDTREEIKRRINMGNACYYSVEKLLSSSLLSKNLKVRIYKTVILPVLLYGCETWTLTLREEHRLRVFENKHGVGVEFVRVLPETHAPTLANVFSECAPNDDVRVVGYNHRWGDLQSTYGQKTRASDFRENYDNIKAKKFFGALGQIVRDFIRIRWCAIWINKCKRQDLDETFKTRVTEYLYKNHRICSDHFRLSDFNNPNLKSQGLKRTAIPSLNLTAPSSENMGQSMMKEPRKSTKKRIRPSIEEATGSPIPDRNDDSPLPFNIATSVTFRMSSSQQFFKLLNIILLFLFFSSFECSKFCALEQDNAIDAINWSGRKIRKHLRNDAFQTWTNHTLRGKGVIVYSDLPTSNSWVSNRKGLSSSEWTNALKMSSNISAVRAIPGRTLSTTRCRHPDCSELETLGHVLGQCPKGELLINARHHRVRHALAISLKTLNWEIHEEVHCVSSDGSFRRADIIAINGRLKRALVLDPTIREDERKECNLIHCRPVRRCGLVVASSPPNPADRGSIPRLGQVAWCSEFENTIGYILEMNNDRESETNSTRKAENPHDKIVLRRVLDVKTACECSETRY</sequence>
<dbReference type="Pfam" id="PF05485">
    <property type="entry name" value="THAP"/>
    <property type="match status" value="1"/>
</dbReference>
<evidence type="ECO:0000256" key="2">
    <source>
        <dbReference type="ARBA" id="ARBA00022771"/>
    </source>
</evidence>
<dbReference type="SUPFAM" id="SSF57716">
    <property type="entry name" value="Glucocorticoid receptor-like (DNA-binding domain)"/>
    <property type="match status" value="1"/>
</dbReference>
<proteinExistence type="predicted"/>
<dbReference type="InterPro" id="IPR006612">
    <property type="entry name" value="THAP_Znf"/>
</dbReference>
<evidence type="ECO:0000256" key="4">
    <source>
        <dbReference type="ARBA" id="ARBA00023125"/>
    </source>
</evidence>
<dbReference type="SMART" id="SM00980">
    <property type="entry name" value="THAP"/>
    <property type="match status" value="1"/>
</dbReference>